<feature type="transmembrane region" description="Helical" evidence="2">
    <location>
        <begin position="7"/>
        <end position="27"/>
    </location>
</feature>
<feature type="region of interest" description="Disordered" evidence="1">
    <location>
        <begin position="58"/>
        <end position="155"/>
    </location>
</feature>
<organism evidence="3 4">
    <name type="scientific">Littorina saxatilis</name>
    <dbReference type="NCBI Taxonomy" id="31220"/>
    <lineage>
        <taxon>Eukaryota</taxon>
        <taxon>Metazoa</taxon>
        <taxon>Spiralia</taxon>
        <taxon>Lophotrochozoa</taxon>
        <taxon>Mollusca</taxon>
        <taxon>Gastropoda</taxon>
        <taxon>Caenogastropoda</taxon>
        <taxon>Littorinimorpha</taxon>
        <taxon>Littorinoidea</taxon>
        <taxon>Littorinidae</taxon>
        <taxon>Littorina</taxon>
    </lineage>
</organism>
<keyword evidence="4" id="KW-1185">Reference proteome</keyword>
<dbReference type="EMBL" id="JBAMIC010000007">
    <property type="protein sequence ID" value="KAK7105429.1"/>
    <property type="molecule type" value="Genomic_DNA"/>
</dbReference>
<keyword evidence="2" id="KW-0812">Transmembrane</keyword>
<feature type="compositionally biased region" description="Polar residues" evidence="1">
    <location>
        <begin position="105"/>
        <end position="120"/>
    </location>
</feature>
<name>A0AAN9BI89_9CAEN</name>
<accession>A0AAN9BI89</accession>
<proteinExistence type="predicted"/>
<feature type="compositionally biased region" description="Basic and acidic residues" evidence="1">
    <location>
        <begin position="58"/>
        <end position="72"/>
    </location>
</feature>
<evidence type="ECO:0000256" key="1">
    <source>
        <dbReference type="SAM" id="MobiDB-lite"/>
    </source>
</evidence>
<evidence type="ECO:0000313" key="4">
    <source>
        <dbReference type="Proteomes" id="UP001374579"/>
    </source>
</evidence>
<keyword evidence="2" id="KW-0472">Membrane</keyword>
<reference evidence="3 4" key="1">
    <citation type="submission" date="2024-02" db="EMBL/GenBank/DDBJ databases">
        <title>Chromosome-scale genome assembly of the rough periwinkle Littorina saxatilis.</title>
        <authorList>
            <person name="De Jode A."/>
            <person name="Faria R."/>
            <person name="Formenti G."/>
            <person name="Sims Y."/>
            <person name="Smith T.P."/>
            <person name="Tracey A."/>
            <person name="Wood J.M.D."/>
            <person name="Zagrodzka Z.B."/>
            <person name="Johannesson K."/>
            <person name="Butlin R.K."/>
            <person name="Leder E.H."/>
        </authorList>
    </citation>
    <scope>NUCLEOTIDE SEQUENCE [LARGE SCALE GENOMIC DNA]</scope>
    <source>
        <strain evidence="3">Snail1</strain>
        <tissue evidence="3">Muscle</tissue>
    </source>
</reference>
<gene>
    <name evidence="3" type="ORF">V1264_016809</name>
</gene>
<evidence type="ECO:0000256" key="2">
    <source>
        <dbReference type="SAM" id="Phobius"/>
    </source>
</evidence>
<sequence>MGNFFSVFISVGVSLALLNVTIILVVVCCRKANCRACAPRSGRRSPADAVTFRQVPIEERDGVNSDESHHAYIEVIDDSGEPGTGKTSSHGAEDDESDGYLHPYTSPTAGTYGHSYSSLATRRAKPDDYLNPIPSTSESTAAARTPDSESPYEIV</sequence>
<keyword evidence="2" id="KW-1133">Transmembrane helix</keyword>
<dbReference type="Proteomes" id="UP001374579">
    <property type="component" value="Unassembled WGS sequence"/>
</dbReference>
<feature type="compositionally biased region" description="Polar residues" evidence="1">
    <location>
        <begin position="133"/>
        <end position="142"/>
    </location>
</feature>
<dbReference type="AlphaFoldDB" id="A0AAN9BI89"/>
<evidence type="ECO:0000313" key="3">
    <source>
        <dbReference type="EMBL" id="KAK7105429.1"/>
    </source>
</evidence>
<comment type="caution">
    <text evidence="3">The sequence shown here is derived from an EMBL/GenBank/DDBJ whole genome shotgun (WGS) entry which is preliminary data.</text>
</comment>
<protein>
    <submittedName>
        <fullName evidence="3">Uncharacterized protein</fullName>
    </submittedName>
</protein>